<sequence length="72" mass="8448">MAHFNQHKISHQNMCISRIGKIQTFEDIFGQKSVKVIWPRSRITRGGKQKLLLNTRLPRPIIVFVISIFRAF</sequence>
<protein>
    <submittedName>
        <fullName evidence="1">Uncharacterized protein</fullName>
    </submittedName>
</protein>
<comment type="caution">
    <text evidence="1">The sequence shown here is derived from an EMBL/GenBank/DDBJ whole genome shotgun (WGS) entry which is preliminary data.</text>
</comment>
<dbReference type="EMBL" id="REGN01004635">
    <property type="protein sequence ID" value="RNA16753.1"/>
    <property type="molecule type" value="Genomic_DNA"/>
</dbReference>
<evidence type="ECO:0000313" key="1">
    <source>
        <dbReference type="EMBL" id="RNA16753.1"/>
    </source>
</evidence>
<name>A0A3M7QZN4_BRAPC</name>
<proteinExistence type="predicted"/>
<keyword evidence="2" id="KW-1185">Reference proteome</keyword>
<dbReference type="Proteomes" id="UP000276133">
    <property type="component" value="Unassembled WGS sequence"/>
</dbReference>
<gene>
    <name evidence="1" type="ORF">BpHYR1_038001</name>
</gene>
<reference evidence="1 2" key="1">
    <citation type="journal article" date="2018" name="Sci. Rep.">
        <title>Genomic signatures of local adaptation to the degree of environmental predictability in rotifers.</title>
        <authorList>
            <person name="Franch-Gras L."/>
            <person name="Hahn C."/>
            <person name="Garcia-Roger E.M."/>
            <person name="Carmona M.J."/>
            <person name="Serra M."/>
            <person name="Gomez A."/>
        </authorList>
    </citation>
    <scope>NUCLEOTIDE SEQUENCE [LARGE SCALE GENOMIC DNA]</scope>
    <source>
        <strain evidence="1">HYR1</strain>
    </source>
</reference>
<organism evidence="1 2">
    <name type="scientific">Brachionus plicatilis</name>
    <name type="common">Marine rotifer</name>
    <name type="synonym">Brachionus muelleri</name>
    <dbReference type="NCBI Taxonomy" id="10195"/>
    <lineage>
        <taxon>Eukaryota</taxon>
        <taxon>Metazoa</taxon>
        <taxon>Spiralia</taxon>
        <taxon>Gnathifera</taxon>
        <taxon>Rotifera</taxon>
        <taxon>Eurotatoria</taxon>
        <taxon>Monogononta</taxon>
        <taxon>Pseudotrocha</taxon>
        <taxon>Ploima</taxon>
        <taxon>Brachionidae</taxon>
        <taxon>Brachionus</taxon>
    </lineage>
</organism>
<accession>A0A3M7QZN4</accession>
<dbReference type="AlphaFoldDB" id="A0A3M7QZN4"/>
<evidence type="ECO:0000313" key="2">
    <source>
        <dbReference type="Proteomes" id="UP000276133"/>
    </source>
</evidence>